<dbReference type="GO" id="GO:0008270">
    <property type="term" value="F:zinc ion binding"/>
    <property type="evidence" value="ECO:0007669"/>
    <property type="project" value="UniProtKB-KW"/>
</dbReference>
<dbReference type="eggNOG" id="ENOG502RZD3">
    <property type="taxonomic scope" value="Eukaryota"/>
</dbReference>
<dbReference type="InterPro" id="IPR044533">
    <property type="entry name" value="FLZ1/2/3"/>
</dbReference>
<feature type="transmembrane region" description="Helical" evidence="5">
    <location>
        <begin position="113"/>
        <end position="134"/>
    </location>
</feature>
<dbReference type="Proteomes" id="UP000030645">
    <property type="component" value="Unassembled WGS sequence"/>
</dbReference>
<gene>
    <name evidence="7" type="ORF">L484_005859</name>
</gene>
<dbReference type="PANTHER" id="PTHR46057">
    <property type="entry name" value="FCS-LIKE ZINC FINGER 1-RELATED"/>
    <property type="match status" value="1"/>
</dbReference>
<evidence type="ECO:0000313" key="8">
    <source>
        <dbReference type="Proteomes" id="UP000030645"/>
    </source>
</evidence>
<name>W9RTB1_9ROSA</name>
<dbReference type="PANTHER" id="PTHR46057:SF9">
    <property type="entry name" value="FCS-LIKE ZINC FINGER 1"/>
    <property type="match status" value="1"/>
</dbReference>
<dbReference type="AlphaFoldDB" id="W9RTB1"/>
<keyword evidence="3" id="KW-0862">Zinc</keyword>
<evidence type="ECO:0000256" key="3">
    <source>
        <dbReference type="ARBA" id="ARBA00022771"/>
    </source>
</evidence>
<keyword evidence="5" id="KW-0812">Transmembrane</keyword>
<accession>W9RTB1</accession>
<evidence type="ECO:0000256" key="4">
    <source>
        <dbReference type="PROSITE-ProRule" id="PRU01131"/>
    </source>
</evidence>
<keyword evidence="3" id="KW-0863">Zinc-finger</keyword>
<protein>
    <recommendedName>
        <fullName evidence="6">FLZ-type domain-containing protein</fullName>
    </recommendedName>
</protein>
<sequence>MNKDAIADTRRPCFSEEDDGLASLADMEAGFSGSHHHDQSHALYSRPLYYSRRSSFRSLPMTLFSSFSSSTSLFSSRSGSARFYDAWFEEHQPHFLVACFLCKKSLADNKDIFMYRLVFSPSFVLFMFDFEFLGRKELERGIEMLSGDGEGHERYLQALYLGLIVSSL</sequence>
<feature type="zinc finger region" description="FLZ-type" evidence="4">
    <location>
        <begin position="94"/>
        <end position="168"/>
    </location>
</feature>
<dbReference type="InterPro" id="IPR007650">
    <property type="entry name" value="Zf-FLZ_dom"/>
</dbReference>
<reference evidence="8" key="1">
    <citation type="submission" date="2013-01" db="EMBL/GenBank/DDBJ databases">
        <title>Draft Genome Sequence of a Mulberry Tree, Morus notabilis C.K. Schneid.</title>
        <authorList>
            <person name="He N."/>
            <person name="Zhao S."/>
        </authorList>
    </citation>
    <scope>NUCLEOTIDE SEQUENCE</scope>
</reference>
<evidence type="ECO:0000259" key="6">
    <source>
        <dbReference type="PROSITE" id="PS51795"/>
    </source>
</evidence>
<comment type="similarity">
    <text evidence="1">Belongs to the FLZ family.</text>
</comment>
<dbReference type="EMBL" id="KE345587">
    <property type="protein sequence ID" value="EXC07552.1"/>
    <property type="molecule type" value="Genomic_DNA"/>
</dbReference>
<keyword evidence="5" id="KW-0472">Membrane</keyword>
<dbReference type="Pfam" id="PF04570">
    <property type="entry name" value="zf-FLZ"/>
    <property type="match status" value="1"/>
</dbReference>
<evidence type="ECO:0000313" key="7">
    <source>
        <dbReference type="EMBL" id="EXC07552.1"/>
    </source>
</evidence>
<keyword evidence="2" id="KW-0479">Metal-binding</keyword>
<dbReference type="PROSITE" id="PS51795">
    <property type="entry name" value="ZF_FLZ"/>
    <property type="match status" value="1"/>
</dbReference>
<feature type="domain" description="FLZ-type" evidence="6">
    <location>
        <begin position="94"/>
        <end position="168"/>
    </location>
</feature>
<evidence type="ECO:0000256" key="2">
    <source>
        <dbReference type="ARBA" id="ARBA00022723"/>
    </source>
</evidence>
<keyword evidence="5" id="KW-1133">Transmembrane helix</keyword>
<evidence type="ECO:0000256" key="5">
    <source>
        <dbReference type="SAM" id="Phobius"/>
    </source>
</evidence>
<keyword evidence="8" id="KW-1185">Reference proteome</keyword>
<evidence type="ECO:0000256" key="1">
    <source>
        <dbReference type="ARBA" id="ARBA00009374"/>
    </source>
</evidence>
<organism evidence="7 8">
    <name type="scientific">Morus notabilis</name>
    <dbReference type="NCBI Taxonomy" id="981085"/>
    <lineage>
        <taxon>Eukaryota</taxon>
        <taxon>Viridiplantae</taxon>
        <taxon>Streptophyta</taxon>
        <taxon>Embryophyta</taxon>
        <taxon>Tracheophyta</taxon>
        <taxon>Spermatophyta</taxon>
        <taxon>Magnoliopsida</taxon>
        <taxon>eudicotyledons</taxon>
        <taxon>Gunneridae</taxon>
        <taxon>Pentapetalae</taxon>
        <taxon>rosids</taxon>
        <taxon>fabids</taxon>
        <taxon>Rosales</taxon>
        <taxon>Moraceae</taxon>
        <taxon>Moreae</taxon>
        <taxon>Morus</taxon>
    </lineage>
</organism>
<proteinExistence type="inferred from homology"/>